<protein>
    <recommendedName>
        <fullName evidence="3">GTP cyclohydrolase 1 type 2 homolog</fullName>
    </recommendedName>
</protein>
<reference evidence="6" key="1">
    <citation type="submission" date="2019-11" db="EMBL/GenBank/DDBJ databases">
        <authorList>
            <person name="Feng L."/>
        </authorList>
    </citation>
    <scope>NUCLEOTIDE SEQUENCE</scope>
    <source>
        <strain evidence="6">PclaraLFYP37</strain>
    </source>
</reference>
<dbReference type="InterPro" id="IPR002678">
    <property type="entry name" value="DUF34/NIF3"/>
</dbReference>
<dbReference type="Pfam" id="PF01784">
    <property type="entry name" value="DUF34_NIF3"/>
    <property type="match status" value="1"/>
</dbReference>
<keyword evidence="6" id="KW-0378">Hydrolase</keyword>
<feature type="binding site" evidence="5">
    <location>
        <position position="248"/>
    </location>
    <ligand>
        <name>a divalent metal cation</name>
        <dbReference type="ChEBI" id="CHEBI:60240"/>
        <label>1</label>
    </ligand>
</feature>
<dbReference type="PANTHER" id="PTHR13799:SF14">
    <property type="entry name" value="GTP CYCLOHYDROLASE 1 TYPE 2 HOMOLOG"/>
    <property type="match status" value="1"/>
</dbReference>
<evidence type="ECO:0000313" key="6">
    <source>
        <dbReference type="EMBL" id="VYT89318.1"/>
    </source>
</evidence>
<evidence type="ECO:0000256" key="4">
    <source>
        <dbReference type="ARBA" id="ARBA00022723"/>
    </source>
</evidence>
<keyword evidence="4 5" id="KW-0479">Metal-binding</keyword>
<proteinExistence type="inferred from homology"/>
<dbReference type="InterPro" id="IPR036069">
    <property type="entry name" value="DUF34/NIF3_sf"/>
</dbReference>
<accession>A0A6N3AG46</accession>
<dbReference type="Gene3D" id="3.40.1390.30">
    <property type="entry name" value="NIF3 (NGG1p interacting factor 3)-like"/>
    <property type="match status" value="2"/>
</dbReference>
<dbReference type="FunFam" id="3.40.1390.30:FF:000001">
    <property type="entry name" value="GTP cyclohydrolase 1 type 2"/>
    <property type="match status" value="1"/>
</dbReference>
<evidence type="ECO:0000256" key="2">
    <source>
        <dbReference type="ARBA" id="ARBA00011643"/>
    </source>
</evidence>
<feature type="binding site" evidence="5">
    <location>
        <position position="80"/>
    </location>
    <ligand>
        <name>a divalent metal cation</name>
        <dbReference type="ChEBI" id="CHEBI:60240"/>
        <label>1</label>
    </ligand>
</feature>
<organism evidence="6">
    <name type="scientific">Paraprevotella clara</name>
    <dbReference type="NCBI Taxonomy" id="454154"/>
    <lineage>
        <taxon>Bacteria</taxon>
        <taxon>Pseudomonadati</taxon>
        <taxon>Bacteroidota</taxon>
        <taxon>Bacteroidia</taxon>
        <taxon>Bacteroidales</taxon>
        <taxon>Prevotellaceae</taxon>
        <taxon>Paraprevotella</taxon>
    </lineage>
</organism>
<dbReference type="NCBIfam" id="TIGR00486">
    <property type="entry name" value="YbgI_SA1388"/>
    <property type="match status" value="1"/>
</dbReference>
<comment type="similarity">
    <text evidence="1">Belongs to the GTP cyclohydrolase I type 2/NIF3 family.</text>
</comment>
<sequence>METSRLIPIFVKIFYDVKIKEVVFALERFAPLPLQESYDNAGLQVGLTEVEASGALLCLDVTEEVIDEAVSLGCNLIVSHHPLLFHGLKTVSDRNYVERCVRKAIQNDVTVYAAHTNLDNAEDGVNFKIAEKLELEQVRLLLPHPVKVKDGGHEYTVMAGSGVIGVLPQPEDSLKFLQRIKSVFHIECLMHNELLQRPVRKVVLCGGAGDFMLEEALNQKADAFLTGEMHYHQYFGHDQELQIAVMGHYQSEQYTKEIFYSIIGEICPELPLYMTAVDTNPIKYL</sequence>
<feature type="binding site" evidence="5">
    <location>
        <position position="252"/>
    </location>
    <ligand>
        <name>a divalent metal cation</name>
        <dbReference type="ChEBI" id="CHEBI:60240"/>
        <label>1</label>
    </ligand>
</feature>
<name>A0A6N3AG46_9BACT</name>
<feature type="binding site" evidence="5">
    <location>
        <position position="81"/>
    </location>
    <ligand>
        <name>a divalent metal cation</name>
        <dbReference type="ChEBI" id="CHEBI:60240"/>
        <label>1</label>
    </ligand>
</feature>
<dbReference type="GO" id="GO:0005737">
    <property type="term" value="C:cytoplasm"/>
    <property type="evidence" value="ECO:0007669"/>
    <property type="project" value="TreeGrafter"/>
</dbReference>
<dbReference type="GO" id="GO:0016787">
    <property type="term" value="F:hydrolase activity"/>
    <property type="evidence" value="ECO:0007669"/>
    <property type="project" value="UniProtKB-KW"/>
</dbReference>
<evidence type="ECO:0000256" key="1">
    <source>
        <dbReference type="ARBA" id="ARBA00006964"/>
    </source>
</evidence>
<comment type="subunit">
    <text evidence="2">Homohexamer.</text>
</comment>
<gene>
    <name evidence="6" type="ORF">PCLFYP37_01400</name>
</gene>
<evidence type="ECO:0000256" key="5">
    <source>
        <dbReference type="PIRSR" id="PIRSR602678-1"/>
    </source>
</evidence>
<evidence type="ECO:0000256" key="3">
    <source>
        <dbReference type="ARBA" id="ARBA00022112"/>
    </source>
</evidence>
<dbReference type="AlphaFoldDB" id="A0A6N3AG46"/>
<dbReference type="SUPFAM" id="SSF102705">
    <property type="entry name" value="NIF3 (NGG1p interacting factor 3)-like"/>
    <property type="match status" value="1"/>
</dbReference>
<dbReference type="EMBL" id="CACRUT010000008">
    <property type="protein sequence ID" value="VYT89318.1"/>
    <property type="molecule type" value="Genomic_DNA"/>
</dbReference>
<feature type="binding site" evidence="5">
    <location>
        <position position="119"/>
    </location>
    <ligand>
        <name>a divalent metal cation</name>
        <dbReference type="ChEBI" id="CHEBI:60240"/>
        <label>1</label>
    </ligand>
</feature>
<dbReference type="PANTHER" id="PTHR13799">
    <property type="entry name" value="NGG1 INTERACTING FACTOR 3"/>
    <property type="match status" value="1"/>
</dbReference>
<dbReference type="GO" id="GO:0046872">
    <property type="term" value="F:metal ion binding"/>
    <property type="evidence" value="ECO:0007669"/>
    <property type="project" value="UniProtKB-KW"/>
</dbReference>